<dbReference type="RefSeq" id="WP_263234463.1">
    <property type="nucleotide sequence ID" value="NZ_CP106793.1"/>
</dbReference>
<reference evidence="1" key="1">
    <citation type="submission" date="2022-10" db="EMBL/GenBank/DDBJ databases">
        <authorList>
            <person name="Mo P."/>
        </authorList>
    </citation>
    <scope>NUCLEOTIDE SEQUENCE</scope>
    <source>
        <strain evidence="1">HUAS 13-4</strain>
    </source>
</reference>
<name>A0ABY6EBY5_9ACTN</name>
<accession>A0ABY6EBY5</accession>
<dbReference type="Proteomes" id="UP001061298">
    <property type="component" value="Chromosome"/>
</dbReference>
<evidence type="ECO:0000313" key="2">
    <source>
        <dbReference type="Proteomes" id="UP001061298"/>
    </source>
</evidence>
<keyword evidence="2" id="KW-1185">Reference proteome</keyword>
<proteinExistence type="predicted"/>
<protein>
    <submittedName>
        <fullName evidence="1">Uncharacterized protein</fullName>
    </submittedName>
</protein>
<gene>
    <name evidence="1" type="ORF">N8I84_40285</name>
</gene>
<dbReference type="EMBL" id="CP106793">
    <property type="protein sequence ID" value="UXY24226.1"/>
    <property type="molecule type" value="Genomic_DNA"/>
</dbReference>
<sequence length="41" mass="4295">MYGTTPRWIGAVGAFLVLLLSAVTCCGRRVEEGLTVNPAGD</sequence>
<organism evidence="1 2">
    <name type="scientific">Streptomyces cynarae</name>
    <dbReference type="NCBI Taxonomy" id="2981134"/>
    <lineage>
        <taxon>Bacteria</taxon>
        <taxon>Bacillati</taxon>
        <taxon>Actinomycetota</taxon>
        <taxon>Actinomycetes</taxon>
        <taxon>Kitasatosporales</taxon>
        <taxon>Streptomycetaceae</taxon>
        <taxon>Streptomyces</taxon>
    </lineage>
</organism>
<evidence type="ECO:0000313" key="1">
    <source>
        <dbReference type="EMBL" id="UXY24226.1"/>
    </source>
</evidence>